<accession>A0A645IA06</accession>
<gene>
    <name evidence="1" type="ORF">SDC9_194861</name>
</gene>
<organism evidence="1">
    <name type="scientific">bioreactor metagenome</name>
    <dbReference type="NCBI Taxonomy" id="1076179"/>
    <lineage>
        <taxon>unclassified sequences</taxon>
        <taxon>metagenomes</taxon>
        <taxon>ecological metagenomes</taxon>
    </lineage>
</organism>
<name>A0A645IA06_9ZZZZ</name>
<dbReference type="InterPro" id="IPR011856">
    <property type="entry name" value="tRNA_endonuc-like_dom_sf"/>
</dbReference>
<dbReference type="PANTHER" id="PTHR34039">
    <property type="entry name" value="UPF0102 PROTEIN YRAN"/>
    <property type="match status" value="1"/>
</dbReference>
<dbReference type="Gene3D" id="3.40.1350.10">
    <property type="match status" value="1"/>
</dbReference>
<dbReference type="InterPro" id="IPR003509">
    <property type="entry name" value="UPF0102_YraN-like"/>
</dbReference>
<dbReference type="EMBL" id="VSSQ01108621">
    <property type="protein sequence ID" value="MPN47259.1"/>
    <property type="molecule type" value="Genomic_DNA"/>
</dbReference>
<dbReference type="AlphaFoldDB" id="A0A645IA06"/>
<sequence length="87" mass="10342">MIAFDQKRKEVVFVEVKARKNKQFGDPSQAVNWRKRQKLQLAAKLYLRFHNWQKPYRFDIITVIGGQKAPQGEENTPLIAHYQNISW</sequence>
<dbReference type="InterPro" id="IPR011335">
    <property type="entry name" value="Restrct_endonuc-II-like"/>
</dbReference>
<evidence type="ECO:0000313" key="1">
    <source>
        <dbReference type="EMBL" id="MPN47259.1"/>
    </source>
</evidence>
<dbReference type="GO" id="GO:0003676">
    <property type="term" value="F:nucleic acid binding"/>
    <property type="evidence" value="ECO:0007669"/>
    <property type="project" value="InterPro"/>
</dbReference>
<dbReference type="SUPFAM" id="SSF52980">
    <property type="entry name" value="Restriction endonuclease-like"/>
    <property type="match status" value="1"/>
</dbReference>
<protein>
    <submittedName>
        <fullName evidence="1">Uncharacterized protein</fullName>
    </submittedName>
</protein>
<reference evidence="1" key="1">
    <citation type="submission" date="2019-08" db="EMBL/GenBank/DDBJ databases">
        <authorList>
            <person name="Kucharzyk K."/>
            <person name="Murdoch R.W."/>
            <person name="Higgins S."/>
            <person name="Loffler F."/>
        </authorList>
    </citation>
    <scope>NUCLEOTIDE SEQUENCE</scope>
</reference>
<comment type="caution">
    <text evidence="1">The sequence shown here is derived from an EMBL/GenBank/DDBJ whole genome shotgun (WGS) entry which is preliminary data.</text>
</comment>
<proteinExistence type="predicted"/>
<dbReference type="Pfam" id="PF02021">
    <property type="entry name" value="UPF0102"/>
    <property type="match status" value="1"/>
</dbReference>
<dbReference type="PANTHER" id="PTHR34039:SF1">
    <property type="entry name" value="UPF0102 PROTEIN YRAN"/>
    <property type="match status" value="1"/>
</dbReference>